<dbReference type="AlphaFoldDB" id="A0AAD8KXQ8"/>
<gene>
    <name evidence="3" type="ORF">QVD17_11334</name>
</gene>
<feature type="signal peptide" evidence="2">
    <location>
        <begin position="1"/>
        <end position="23"/>
    </location>
</feature>
<accession>A0AAD8KXQ8</accession>
<dbReference type="EMBL" id="JAUHHV010000003">
    <property type="protein sequence ID" value="KAK1429131.1"/>
    <property type="molecule type" value="Genomic_DNA"/>
</dbReference>
<dbReference type="PRINTS" id="PR01217">
    <property type="entry name" value="PRICHEXTENSN"/>
</dbReference>
<proteinExistence type="predicted"/>
<name>A0AAD8KXQ8_TARER</name>
<feature type="region of interest" description="Disordered" evidence="1">
    <location>
        <begin position="25"/>
        <end position="216"/>
    </location>
</feature>
<protein>
    <submittedName>
        <fullName evidence="3">Uncharacterized protein</fullName>
    </submittedName>
</protein>
<organism evidence="3 4">
    <name type="scientific">Tagetes erecta</name>
    <name type="common">African marigold</name>
    <dbReference type="NCBI Taxonomy" id="13708"/>
    <lineage>
        <taxon>Eukaryota</taxon>
        <taxon>Viridiplantae</taxon>
        <taxon>Streptophyta</taxon>
        <taxon>Embryophyta</taxon>
        <taxon>Tracheophyta</taxon>
        <taxon>Spermatophyta</taxon>
        <taxon>Magnoliopsida</taxon>
        <taxon>eudicotyledons</taxon>
        <taxon>Gunneridae</taxon>
        <taxon>Pentapetalae</taxon>
        <taxon>asterids</taxon>
        <taxon>campanulids</taxon>
        <taxon>Asterales</taxon>
        <taxon>Asteraceae</taxon>
        <taxon>Asteroideae</taxon>
        <taxon>Heliantheae alliance</taxon>
        <taxon>Tageteae</taxon>
        <taxon>Tagetes</taxon>
    </lineage>
</organism>
<evidence type="ECO:0000313" key="3">
    <source>
        <dbReference type="EMBL" id="KAK1429131.1"/>
    </source>
</evidence>
<feature type="compositionally biased region" description="Pro residues" evidence="1">
    <location>
        <begin position="32"/>
        <end position="203"/>
    </location>
</feature>
<dbReference type="PANTHER" id="PTHR31656">
    <property type="entry name" value="ROOT CAP DOMAIN-CONTAINING PROTEIN"/>
    <property type="match status" value="1"/>
</dbReference>
<keyword evidence="4" id="KW-1185">Reference proteome</keyword>
<keyword evidence="2" id="KW-0732">Signal</keyword>
<feature type="chain" id="PRO_5041903484" evidence="2">
    <location>
        <begin position="24"/>
        <end position="482"/>
    </location>
</feature>
<evidence type="ECO:0000256" key="2">
    <source>
        <dbReference type="SAM" id="SignalP"/>
    </source>
</evidence>
<dbReference type="Proteomes" id="UP001229421">
    <property type="component" value="Unassembled WGS sequence"/>
</dbReference>
<reference evidence="3" key="1">
    <citation type="journal article" date="2023" name="bioRxiv">
        <title>Improved chromosome-level genome assembly for marigold (Tagetes erecta).</title>
        <authorList>
            <person name="Jiang F."/>
            <person name="Yuan L."/>
            <person name="Wang S."/>
            <person name="Wang H."/>
            <person name="Xu D."/>
            <person name="Wang A."/>
            <person name="Fan W."/>
        </authorList>
    </citation>
    <scope>NUCLEOTIDE SEQUENCE</scope>
    <source>
        <strain evidence="3">WSJ</strain>
        <tissue evidence="3">Leaf</tissue>
    </source>
</reference>
<dbReference type="InterPro" id="IPR009646">
    <property type="entry name" value="Root_cap"/>
</dbReference>
<sequence length="482" mass="51323">MGKSLIILVAFLLIFISIGATMANDTHEPAPKPKTPAPAPKPTTPAPAPKPKTPAPTPKPKTPAPTPKPKTPAPAPKPKAPAPAPKPTAPAPAPKPKTPAPAPKPKTPAPAPKPKTPPPAPKPKTPPPAPKPKTPAPAPKPKTPAPAPKPKTPAPAPKPKTPAPAPKPKTPAPAPKPKTPTPAPKPKTPAPAPKPKTPAPAPKPPKDDDTDYDEWTPEPKTGCERAYCKSKACNHKILTCPKECPERKPKKNKKSKGCFISCGRKCEATCKWRRPKCNGYGSLCYDPRFIGGDGVMFYFHGGKGRDFALVSDTNLQINAHFIGSRPNGRWDGEEVTVPFDGDAEWKTNTGVRQVAVERTDDTNAVKVSVGGLVSVNMKAVPVTEEDSKVHNYQLPSNDTFAHFELQFEFSNLSDDVEGILGKTYRPGYVSPVKRGIAMPTMGGEDKYETSSLISPLCKVCKFQKPSEPALTATDTDVSISQY</sequence>
<evidence type="ECO:0000313" key="4">
    <source>
        <dbReference type="Proteomes" id="UP001229421"/>
    </source>
</evidence>
<comment type="caution">
    <text evidence="3">The sequence shown here is derived from an EMBL/GenBank/DDBJ whole genome shotgun (WGS) entry which is preliminary data.</text>
</comment>
<evidence type="ECO:0000256" key="1">
    <source>
        <dbReference type="SAM" id="MobiDB-lite"/>
    </source>
</evidence>
<dbReference type="Pfam" id="PF06830">
    <property type="entry name" value="Root_cap"/>
    <property type="match status" value="1"/>
</dbReference>